<accession>A0A835DFR5</accession>
<dbReference type="OrthoDB" id="2016320at2759"/>
<name>A0A835DFR5_TETSI</name>
<dbReference type="PANTHER" id="PTHR47604">
    <property type="entry name" value="ADENYLYL CYCLASE"/>
    <property type="match status" value="1"/>
</dbReference>
<reference evidence="1 2" key="1">
    <citation type="submission" date="2020-04" db="EMBL/GenBank/DDBJ databases">
        <title>Plant Genome Project.</title>
        <authorList>
            <person name="Zhang R.-G."/>
        </authorList>
    </citation>
    <scope>NUCLEOTIDE SEQUENCE [LARGE SCALE GENOMIC DNA]</scope>
    <source>
        <strain evidence="1">YNK0</strain>
        <tissue evidence="1">Leaf</tissue>
    </source>
</reference>
<keyword evidence="2" id="KW-1185">Reference proteome</keyword>
<dbReference type="AlphaFoldDB" id="A0A835DFR5"/>
<dbReference type="OMA" id="AYDIWIS"/>
<protein>
    <recommendedName>
        <fullName evidence="3">Adenylyl cyclase</fullName>
    </recommendedName>
</protein>
<dbReference type="Gene3D" id="1.25.40.10">
    <property type="entry name" value="Tetratricopeptide repeat domain"/>
    <property type="match status" value="1"/>
</dbReference>
<dbReference type="Proteomes" id="UP000655225">
    <property type="component" value="Unassembled WGS sequence"/>
</dbReference>
<sequence>MQVTSNARRLSRVLRSPIFLHSERFLAYGVEKLEDSFSSCQWRNQRSFSVHISKISGTVHGICFPLTARASHLGHHPMCSMVARAYFSSEATTIGEVPTEVVKDLYDKMLKSVEAQTMPPNAWSWSLIENCANREDINLLFQILQNLRRFRLSNLRIHSNFNSNLCRSVTEACARVGAIDFGKKALWKHNVYGLTPSIGSAHYLLFYAKKHNDAKLMVEIMKLLKKNDLPLQPGTADIVFSICFNTDNWQLISKYSKKFIKAGVKLRRTTFDIWMEFAAKIGDTESIWQIEKLRSNLMKQHTLASGISCAKGFLLEHKPESAAAIIQVLNQNLPDAKRPGIAIELQKLVSEWPSEVIKHQQKDKKALACSLKSDIAAMVSGLSNMGLEVSANLEALTRQEAIPC</sequence>
<organism evidence="1 2">
    <name type="scientific">Tetracentron sinense</name>
    <name type="common">Spur-leaf</name>
    <dbReference type="NCBI Taxonomy" id="13715"/>
    <lineage>
        <taxon>Eukaryota</taxon>
        <taxon>Viridiplantae</taxon>
        <taxon>Streptophyta</taxon>
        <taxon>Embryophyta</taxon>
        <taxon>Tracheophyta</taxon>
        <taxon>Spermatophyta</taxon>
        <taxon>Magnoliopsida</taxon>
        <taxon>Trochodendrales</taxon>
        <taxon>Trochodendraceae</taxon>
        <taxon>Tetracentron</taxon>
    </lineage>
</organism>
<dbReference type="PANTHER" id="PTHR47604:SF1">
    <property type="entry name" value="ADENYLYL CYCLASE"/>
    <property type="match status" value="1"/>
</dbReference>
<evidence type="ECO:0008006" key="3">
    <source>
        <dbReference type="Google" id="ProtNLM"/>
    </source>
</evidence>
<gene>
    <name evidence="1" type="ORF">HHK36_012493</name>
</gene>
<evidence type="ECO:0000313" key="2">
    <source>
        <dbReference type="Proteomes" id="UP000655225"/>
    </source>
</evidence>
<dbReference type="EMBL" id="JABCRI010000008">
    <property type="protein sequence ID" value="KAF8401551.1"/>
    <property type="molecule type" value="Genomic_DNA"/>
</dbReference>
<proteinExistence type="predicted"/>
<evidence type="ECO:0000313" key="1">
    <source>
        <dbReference type="EMBL" id="KAF8401551.1"/>
    </source>
</evidence>
<comment type="caution">
    <text evidence="1">The sequence shown here is derived from an EMBL/GenBank/DDBJ whole genome shotgun (WGS) entry which is preliminary data.</text>
</comment>
<dbReference type="InterPro" id="IPR011990">
    <property type="entry name" value="TPR-like_helical_dom_sf"/>
</dbReference>